<evidence type="ECO:0000313" key="7">
    <source>
        <dbReference type="Proteomes" id="UP001148184"/>
    </source>
</evidence>
<evidence type="ECO:0000313" key="6">
    <source>
        <dbReference type="EMBL" id="MDD1015897.1"/>
    </source>
</evidence>
<keyword evidence="6" id="KW-0378">Hydrolase</keyword>
<dbReference type="InterPro" id="IPR015943">
    <property type="entry name" value="WD40/YVTN_repeat-like_dom_sf"/>
</dbReference>
<dbReference type="Gene3D" id="3.90.20.10">
    <property type="match status" value="1"/>
</dbReference>
<protein>
    <recommendedName>
        <fullName evidence="2">chitinase</fullName>
        <ecNumber evidence="2">3.2.1.14</ecNumber>
    </recommendedName>
</protein>
<dbReference type="SUPFAM" id="SSF48403">
    <property type="entry name" value="Ankyrin repeat"/>
    <property type="match status" value="1"/>
</dbReference>
<dbReference type="Pfam" id="PF00704">
    <property type="entry name" value="Glyco_hydro_18"/>
    <property type="match status" value="1"/>
</dbReference>
<comment type="caution">
    <text evidence="6">The sequence shown here is derived from an EMBL/GenBank/DDBJ whole genome shotgun (WGS) entry which is preliminary data.</text>
</comment>
<feature type="domain" description="GH18" evidence="5">
    <location>
        <begin position="236"/>
        <end position="742"/>
    </location>
</feature>
<feature type="compositionally biased region" description="Low complexity" evidence="4">
    <location>
        <begin position="1495"/>
        <end position="1506"/>
    </location>
</feature>
<dbReference type="RefSeq" id="WP_273894588.1">
    <property type="nucleotide sequence ID" value="NZ_JAMDGP010000075.1"/>
</dbReference>
<sequence length="1960" mass="215217">MQEQACNGLQFVFEKSKGVDTLYLYNAGKSPIKLKEVQVQTNVFVGTGKPANLTKDTKDWLENNGQACDNVENKEKINFLRSNVHVYNPGPEKPNKQPSSVALLYDNYFCAWGSLISEPKRGSVTRTERSGADYYLLSVTYPDSLIIGPYEQVELSYANSFYGLPLRSPIAGVQCLPKVFVVLDGQDGSSVARAMTAPTGMQEVPLVAVILDKGDGVRHVLDRSMAGKAKSADLPRRFVGYYANYFMYERNYFVSDIPIDHINCISYGMMSLQNDGSLCSSDDWADNFQIAALQFMKQLNPNLQVSLIVGGWPKSPPVYFNAVDSAADWETEGTPPVHCFCITWLAPKNQWNVRYIVPSKDTQSRLIDVAPGAYAYATEDPQGLFDDNADKRGLYAWLIQHGNKYQRQVITADNVNTEADALELMALLGKAFDVQKEIAPFSAQLRQISRNSTQRERLAKSAATAVHTLGFDGFEVDWEYPLRKDGEGYVNLLADLRKALVDKRLAIAAPAVPFSSDLSKRLSNEHWRGIGEQVDHVNVMSYDYHGSWSDKSWFNAPMNIPGANVEPLIDPSYCVTQTVNQYLELVANSCLTRRQLALGLAGYGRVVEVEGANDENKGLRCTVSKVDHGTMLYRDIFAAREAGGYIPAVESGGVKTPAIGWPGLTFVNELDPVARSPYAYTTASRSRSLLLTYDDPRSLREKVRYALQQQMGGVMIWDLADDLPTKHKDSLIAAVADELRQCHPTTTPAFNEHEDDHWLAAARAGEPVAALPVASQVLEYGSIPVSHTQDLGDLPIKALAALPCGAIAVTTANALRLLAPLPQGFETQRTLAIRAPGENVNEPLVLNDGRLLLRRCDGILLSLRLQDGRCQVESELAHGIRCVVRLGLNAVAALQGHSALIWTFDASGFQQIHTFAGPAQLTALVPLAGGQLLLVSKDGETFLWQAGDSSLQTLTGASSVAQPRMLRLLPDGCILACCDDVNLQLWQVQRKDGKVQGLRSTDLPWYGQVDRWLDIATLPNGGFALLSANRLVLWHGTNSVPGYEVIQQISLQGASAMTVLNDGNLVVAHDKYLLKLNFPGWPQVLDARSTPWQATDKDGRTVLHWLACRPQTSSLEQVLACGAPVDLLPGKTLLAEAMTAGQPKATALLLSAGAPLWQAQDANAHSSLLSAELLAELLPASLIAALPAQNRIARVKADFDLAQLPSDQHDLLTGYPLLTGRMAICLYLLEPILSRQLQNLLSNFVIDDDCLSDLRLECPAVVATVEPLHGQTYADEAALRHALAQLLPPPDPRAVDAIQTASRRVRPGLVGEGHYDQAIYQRSVVVLQQILTLALEQPLLALQHKQLMEQFATLAQPQPGDLLNVKADLSLKDLPFATTDFLTLYPGAGAQMAEQLQAWSPALATLVTQFVDSIAGSAQQKAADLRADAFDSAHQAIRQLLVATVYPAINPAQAGAFLDQHGTSPWTAKVDPLGQPLAWVNWAFDPPASNAFTRQQGPAAPQQAAGSSRETPGQGSGATLPVEPTSGSTSPDLGDHRTYIARVRAAGIAMAEKSKPGKDYFSEYVERNRAKVTSSHPLTDKIRYAKIEIDGSNKQINLRSNELDDLDRLDLIQSKYEFVVKKSGLPDRGITKEDYVEEWASQQKAEIERDKLTVDKRRKDVKRMEEQRTSEVNADPSVQALAARKASQKKLNTGLDNTREVLQGIQGISKFTRTLANRFISDSDDRATLNKVLDYVDLTISITIATIDTIKSISNAVQSIGGAMGVFGAVMSVVNLAASIYSMFNPQPDPYLEAAKAISEQITQVYENLNKRFDQVMEQLQNMNQSLSWQMSVFNHQVDARFDDLQRQLDDMSAQVTQKLDCLRDDLARGLRMTRHEIRASTQQVLASIVWSHDDLANRVELANQGFKADQRCWWRCARIPCACNKCATAWKAASVTNCWPAASTNHWPTCALTALKAMR</sequence>
<organism evidence="6 7">
    <name type="scientific">Pseudomonas rubra</name>
    <dbReference type="NCBI Taxonomy" id="2942627"/>
    <lineage>
        <taxon>Bacteria</taxon>
        <taxon>Pseudomonadati</taxon>
        <taxon>Pseudomonadota</taxon>
        <taxon>Gammaproteobacteria</taxon>
        <taxon>Pseudomonadales</taxon>
        <taxon>Pseudomonadaceae</taxon>
        <taxon>Pseudomonas</taxon>
    </lineage>
</organism>
<evidence type="ECO:0000256" key="3">
    <source>
        <dbReference type="SAM" id="Coils"/>
    </source>
</evidence>
<dbReference type="InterPro" id="IPR001223">
    <property type="entry name" value="Glyco_hydro18_cat"/>
</dbReference>
<reference evidence="6 7" key="1">
    <citation type="submission" date="2022-05" db="EMBL/GenBank/DDBJ databases">
        <title>Novel Pseudomonas spp. Isolated from a Rainbow Trout Aquaculture Facility.</title>
        <authorList>
            <person name="Testerman T."/>
            <person name="Graf J."/>
        </authorList>
    </citation>
    <scope>NUCLEOTIDE SEQUENCE [LARGE SCALE GENOMIC DNA]</scope>
    <source>
        <strain evidence="6 7">ID1025</strain>
    </source>
</reference>
<evidence type="ECO:0000259" key="5">
    <source>
        <dbReference type="PROSITE" id="PS51910"/>
    </source>
</evidence>
<keyword evidence="7" id="KW-1185">Reference proteome</keyword>
<gene>
    <name evidence="6" type="ORF">M5G17_19665</name>
</gene>
<dbReference type="Gene3D" id="2.130.10.10">
    <property type="entry name" value="YVTN repeat-like/Quinoprotein amine dehydrogenase"/>
    <property type="match status" value="1"/>
</dbReference>
<comment type="catalytic activity">
    <reaction evidence="1">
        <text>Random endo-hydrolysis of N-acetyl-beta-D-glucosaminide (1-&gt;4)-beta-linkages in chitin and chitodextrins.</text>
        <dbReference type="EC" id="3.2.1.14"/>
    </reaction>
</comment>
<dbReference type="Gene3D" id="1.25.40.20">
    <property type="entry name" value="Ankyrin repeat-containing domain"/>
    <property type="match status" value="1"/>
</dbReference>
<feature type="coiled-coil region" evidence="3">
    <location>
        <begin position="1792"/>
        <end position="1855"/>
    </location>
</feature>
<dbReference type="Gene3D" id="3.20.20.80">
    <property type="entry name" value="Glycosidases"/>
    <property type="match status" value="3"/>
</dbReference>
<evidence type="ECO:0000256" key="1">
    <source>
        <dbReference type="ARBA" id="ARBA00000822"/>
    </source>
</evidence>
<evidence type="ECO:0000256" key="4">
    <source>
        <dbReference type="SAM" id="MobiDB-lite"/>
    </source>
</evidence>
<dbReference type="SMART" id="SM00636">
    <property type="entry name" value="Glyco_18"/>
    <property type="match status" value="1"/>
</dbReference>
<dbReference type="SUPFAM" id="SSF69322">
    <property type="entry name" value="Tricorn protease domain 2"/>
    <property type="match status" value="1"/>
</dbReference>
<dbReference type="EMBL" id="JAMDGZ010000045">
    <property type="protein sequence ID" value="MDD1015897.1"/>
    <property type="molecule type" value="Genomic_DNA"/>
</dbReference>
<dbReference type="PANTHER" id="PTHR11177">
    <property type="entry name" value="CHITINASE"/>
    <property type="match status" value="1"/>
</dbReference>
<evidence type="ECO:0000256" key="2">
    <source>
        <dbReference type="ARBA" id="ARBA00012729"/>
    </source>
</evidence>
<dbReference type="InterPro" id="IPR050314">
    <property type="entry name" value="Glycosyl_Hydrlase_18"/>
</dbReference>
<dbReference type="PROSITE" id="PS51910">
    <property type="entry name" value="GH18_2"/>
    <property type="match status" value="1"/>
</dbReference>
<dbReference type="PANTHER" id="PTHR11177:SF317">
    <property type="entry name" value="CHITINASE 12-RELATED"/>
    <property type="match status" value="1"/>
</dbReference>
<dbReference type="SUPFAM" id="SSF51445">
    <property type="entry name" value="(Trans)glycosidases"/>
    <property type="match status" value="2"/>
</dbReference>
<dbReference type="InterPro" id="IPR017853">
    <property type="entry name" value="GH"/>
</dbReference>
<accession>A0ABT5PC69</accession>
<name>A0ABT5PC69_9PSED</name>
<dbReference type="InterPro" id="IPR011583">
    <property type="entry name" value="Chitinase_II/V-like_cat"/>
</dbReference>
<proteinExistence type="predicted"/>
<feature type="region of interest" description="Disordered" evidence="4">
    <location>
        <begin position="1490"/>
        <end position="1536"/>
    </location>
</feature>
<dbReference type="Proteomes" id="UP001148184">
    <property type="component" value="Unassembled WGS sequence"/>
</dbReference>
<keyword evidence="3" id="KW-0175">Coiled coil</keyword>
<dbReference type="EC" id="3.2.1.14" evidence="2"/>
<dbReference type="InterPro" id="IPR036770">
    <property type="entry name" value="Ankyrin_rpt-contain_sf"/>
</dbReference>
<dbReference type="GO" id="GO:0016787">
    <property type="term" value="F:hydrolase activity"/>
    <property type="evidence" value="ECO:0007669"/>
    <property type="project" value="UniProtKB-KW"/>
</dbReference>